<keyword evidence="3" id="KW-1185">Reference proteome</keyword>
<evidence type="ECO:0000313" key="2">
    <source>
        <dbReference type="EMBL" id="KFD65423.1"/>
    </source>
</evidence>
<dbReference type="EMBL" id="KL363201">
    <property type="protein sequence ID" value="KFD55172.1"/>
    <property type="molecule type" value="Genomic_DNA"/>
</dbReference>
<proteinExistence type="predicted"/>
<dbReference type="Proteomes" id="UP000030764">
    <property type="component" value="Unassembled WGS sequence"/>
</dbReference>
<evidence type="ECO:0000313" key="3">
    <source>
        <dbReference type="Proteomes" id="UP000030764"/>
    </source>
</evidence>
<protein>
    <submittedName>
        <fullName evidence="1">Uncharacterized protein</fullName>
    </submittedName>
</protein>
<accession>A0A085MD76</accession>
<evidence type="ECO:0000313" key="1">
    <source>
        <dbReference type="EMBL" id="KFD55172.1"/>
    </source>
</evidence>
<dbReference type="EMBL" id="KL367538">
    <property type="protein sequence ID" value="KFD65423.1"/>
    <property type="molecule type" value="Genomic_DNA"/>
</dbReference>
<organism evidence="1 3">
    <name type="scientific">Trichuris suis</name>
    <name type="common">pig whipworm</name>
    <dbReference type="NCBI Taxonomy" id="68888"/>
    <lineage>
        <taxon>Eukaryota</taxon>
        <taxon>Metazoa</taxon>
        <taxon>Ecdysozoa</taxon>
        <taxon>Nematoda</taxon>
        <taxon>Enoplea</taxon>
        <taxon>Dorylaimia</taxon>
        <taxon>Trichinellida</taxon>
        <taxon>Trichuridae</taxon>
        <taxon>Trichuris</taxon>
    </lineage>
</organism>
<dbReference type="AlphaFoldDB" id="A0A085MD76"/>
<dbReference type="Proteomes" id="UP000030758">
    <property type="component" value="Unassembled WGS sequence"/>
</dbReference>
<sequence length="104" mass="12169">MDAEYPAVVANARMTIGYKGVRLARKTKSTKQRKAAYKFDHSYETQRLLDDACVHLTKQLQREANEKRLKWPTVAAHFGHAFQKWRKEKESEIGNSNFDRTTRI</sequence>
<name>A0A085MD76_9BILA</name>
<reference evidence="1 3" key="1">
    <citation type="journal article" date="2014" name="Nat. Genet.">
        <title>Genome and transcriptome of the porcine whipworm Trichuris suis.</title>
        <authorList>
            <person name="Jex A.R."/>
            <person name="Nejsum P."/>
            <person name="Schwarz E.M."/>
            <person name="Hu L."/>
            <person name="Young N.D."/>
            <person name="Hall R.S."/>
            <person name="Korhonen P.K."/>
            <person name="Liao S."/>
            <person name="Thamsborg S."/>
            <person name="Xia J."/>
            <person name="Xu P."/>
            <person name="Wang S."/>
            <person name="Scheerlinck J.P."/>
            <person name="Hofmann A."/>
            <person name="Sternberg P.W."/>
            <person name="Wang J."/>
            <person name="Gasser R.B."/>
        </authorList>
    </citation>
    <scope>NUCLEOTIDE SEQUENCE [LARGE SCALE GENOMIC DNA]</scope>
    <source>
        <strain evidence="2">DCEP-RM93F</strain>
        <strain evidence="1">DCEP-RM93M</strain>
    </source>
</reference>
<gene>
    <name evidence="1" type="ORF">M513_03813</name>
    <name evidence="2" type="ORF">M514_03813</name>
</gene>